<dbReference type="InterPro" id="IPR002502">
    <property type="entry name" value="Amidase_domain"/>
</dbReference>
<comment type="caution">
    <text evidence="4">The sequence shown here is derived from an EMBL/GenBank/DDBJ whole genome shotgun (WGS) entry which is preliminary data.</text>
</comment>
<evidence type="ECO:0000256" key="1">
    <source>
        <dbReference type="ARBA" id="ARBA00007553"/>
    </source>
</evidence>
<dbReference type="InterPro" id="IPR013207">
    <property type="entry name" value="LGFP"/>
</dbReference>
<dbReference type="InterPro" id="IPR006619">
    <property type="entry name" value="PGRP_domain_met/bac"/>
</dbReference>
<dbReference type="EMBL" id="JACCBB010000001">
    <property type="protein sequence ID" value="NYD23430.1"/>
    <property type="molecule type" value="Genomic_DNA"/>
</dbReference>
<dbReference type="Gene3D" id="3.40.80.10">
    <property type="entry name" value="Peptidoglycan recognition protein-like"/>
    <property type="match status" value="1"/>
</dbReference>
<dbReference type="GO" id="GO:0008270">
    <property type="term" value="F:zinc ion binding"/>
    <property type="evidence" value="ECO:0007669"/>
    <property type="project" value="InterPro"/>
</dbReference>
<accession>A0A7Y9DMQ1</accession>
<proteinExistence type="inferred from homology"/>
<dbReference type="SUPFAM" id="SSF55846">
    <property type="entry name" value="N-acetylmuramoyl-L-alanine amidase-like"/>
    <property type="match status" value="1"/>
</dbReference>
<feature type="domain" description="N-acetylmuramoyl-L-alanine amidase" evidence="2">
    <location>
        <begin position="214"/>
        <end position="378"/>
    </location>
</feature>
<organism evidence="4 5">
    <name type="scientific">Kineococcus aurantiacus</name>
    <dbReference type="NCBI Taxonomy" id="37633"/>
    <lineage>
        <taxon>Bacteria</taxon>
        <taxon>Bacillati</taxon>
        <taxon>Actinomycetota</taxon>
        <taxon>Actinomycetes</taxon>
        <taxon>Kineosporiales</taxon>
        <taxon>Kineosporiaceae</taxon>
        <taxon>Kineococcus</taxon>
    </lineage>
</organism>
<reference evidence="4 5" key="1">
    <citation type="submission" date="2020-07" db="EMBL/GenBank/DDBJ databases">
        <title>Sequencing the genomes of 1000 actinobacteria strains.</title>
        <authorList>
            <person name="Klenk H.-P."/>
        </authorList>
    </citation>
    <scope>NUCLEOTIDE SEQUENCE [LARGE SCALE GENOMIC DNA]</scope>
    <source>
        <strain evidence="4 5">DSM 7487</strain>
    </source>
</reference>
<keyword evidence="5" id="KW-1185">Reference proteome</keyword>
<dbReference type="Pfam" id="PF08310">
    <property type="entry name" value="LGFP"/>
    <property type="match status" value="5"/>
</dbReference>
<feature type="domain" description="Peptidoglycan recognition protein family" evidence="3">
    <location>
        <begin position="201"/>
        <end position="349"/>
    </location>
</feature>
<dbReference type="Proteomes" id="UP000521922">
    <property type="component" value="Unassembled WGS sequence"/>
</dbReference>
<dbReference type="InterPro" id="IPR015510">
    <property type="entry name" value="PGRP"/>
</dbReference>
<dbReference type="PROSITE" id="PS51318">
    <property type="entry name" value="TAT"/>
    <property type="match status" value="1"/>
</dbReference>
<sequence length="668" mass="69105">MRSVSTPLSRRALLTGVLGTGLAGAAGLAAGHPARALAPSALTTGALQVAGSTQVFALGAGSRTAGLLSSGALTTVRVDVSGGHLVGVTFPAGTSADSVQVRTRRAGGDWSAWHDLTLHDSEPDPGTAEARTSVAGSDPLWVGALGTSATVEVRLPAADAATAQLQVVDAGASSALRTTLSAADAQADEQDAALLAGAAQPVIRSRADWGADESLRKGVPGYGDTIKAVVVHHTADGGSYSQADVPAVMRSMYRYHTVSLGWSDLGYNFVVDRFGGIWEGRAGGITRPVIGAHAGGFNTDTFGVSMIGDFTSVAPTEATLNSVAAVIAWKFSMYGLPAGGSAQLTSAGGGTARYAAGTTVTLRTINAHRDVGFTACPGNVGFTKMGTIRDRVAALLKGTTTSGATLSDVAAKYTALGGAAALGAATSVEGAAARGGRYRHYQVGSIYYLPATGAHLVRGLIRDKWKSLNWENSFLGFPTTDEVALRGGAFNHFQGGSIYYSPRTGAHAVRGAIRDKWASLGWETGYLGYPKSDEWALPRGAWTEFQGGSVYWSAATGAHAVRGLIRDKWGTLGWENGVLGYPTTDEVALPGGAFTHFQGGSIYFSPRTGTHVVRGLIRDAWAARGWETGELGYPTSDEYDVSGGRRSDFQGGSITWNARTGKITVVLT</sequence>
<evidence type="ECO:0000259" key="2">
    <source>
        <dbReference type="SMART" id="SM00644"/>
    </source>
</evidence>
<evidence type="ECO:0000259" key="3">
    <source>
        <dbReference type="SMART" id="SM00701"/>
    </source>
</evidence>
<evidence type="ECO:0000313" key="4">
    <source>
        <dbReference type="EMBL" id="NYD23430.1"/>
    </source>
</evidence>
<dbReference type="RefSeq" id="WP_179753152.1">
    <property type="nucleotide sequence ID" value="NZ_BAAAGN010000010.1"/>
</dbReference>
<name>A0A7Y9DMQ1_9ACTN</name>
<gene>
    <name evidence="4" type="ORF">BJ968_002970</name>
</gene>
<dbReference type="GO" id="GO:0009253">
    <property type="term" value="P:peptidoglycan catabolic process"/>
    <property type="evidence" value="ECO:0007669"/>
    <property type="project" value="InterPro"/>
</dbReference>
<dbReference type="CDD" id="cd06583">
    <property type="entry name" value="PGRP"/>
    <property type="match status" value="1"/>
</dbReference>
<dbReference type="AlphaFoldDB" id="A0A7Y9DMQ1"/>
<dbReference type="PANTHER" id="PTHR11022">
    <property type="entry name" value="PEPTIDOGLYCAN RECOGNITION PROTEIN"/>
    <property type="match status" value="1"/>
</dbReference>
<dbReference type="Pfam" id="PF01510">
    <property type="entry name" value="Amidase_2"/>
    <property type="match status" value="1"/>
</dbReference>
<dbReference type="GO" id="GO:0008745">
    <property type="term" value="F:N-acetylmuramoyl-L-alanine amidase activity"/>
    <property type="evidence" value="ECO:0007669"/>
    <property type="project" value="InterPro"/>
</dbReference>
<comment type="similarity">
    <text evidence="1">Belongs to the N-acetylmuramoyl-L-alanine amidase 2 family.</text>
</comment>
<dbReference type="SMART" id="SM00644">
    <property type="entry name" value="Ami_2"/>
    <property type="match status" value="1"/>
</dbReference>
<dbReference type="SMART" id="SM00701">
    <property type="entry name" value="PGRP"/>
    <property type="match status" value="1"/>
</dbReference>
<protein>
    <submittedName>
        <fullName evidence="4">Uncharacterized protein with LGFP repeats</fullName>
    </submittedName>
</protein>
<dbReference type="InterPro" id="IPR006311">
    <property type="entry name" value="TAT_signal"/>
</dbReference>
<dbReference type="PANTHER" id="PTHR11022:SF41">
    <property type="entry name" value="PEPTIDOGLYCAN-RECOGNITION PROTEIN LC-RELATED"/>
    <property type="match status" value="1"/>
</dbReference>
<evidence type="ECO:0000313" key="5">
    <source>
        <dbReference type="Proteomes" id="UP000521922"/>
    </source>
</evidence>
<dbReference type="InterPro" id="IPR036505">
    <property type="entry name" value="Amidase/PGRP_sf"/>
</dbReference>